<gene>
    <name evidence="1" type="ORF">QAD02_004781</name>
</gene>
<accession>A0ACC2NT84</accession>
<dbReference type="EMBL" id="CM056743">
    <property type="protein sequence ID" value="KAJ8673519.1"/>
    <property type="molecule type" value="Genomic_DNA"/>
</dbReference>
<name>A0ACC2NT84_9HYME</name>
<evidence type="ECO:0000313" key="2">
    <source>
        <dbReference type="Proteomes" id="UP001239111"/>
    </source>
</evidence>
<protein>
    <submittedName>
        <fullName evidence="1">Uncharacterized protein</fullName>
    </submittedName>
</protein>
<evidence type="ECO:0000313" key="1">
    <source>
        <dbReference type="EMBL" id="KAJ8673519.1"/>
    </source>
</evidence>
<sequence>MQNFGNTEDGTSQTNSLSTVPEVDNTPQITLQTGVKRPLSSSGASTVSSIEQPRCDELPFTEVKKRTKKSKNEPISSPSTIVKQLEPAKDYIDSNSNILPMSYNKLLEFLESTQKKSKPDIAQLARVCCDDLDSLDNMLTNVYKFVSSRTLRSRLTRIKKSFSAPDDSLDNNNAQDEFSQDVFTDNESNTEDIAIEELPDHSHISPIINDGAAG</sequence>
<organism evidence="1 2">
    <name type="scientific">Eretmocerus hayati</name>
    <dbReference type="NCBI Taxonomy" id="131215"/>
    <lineage>
        <taxon>Eukaryota</taxon>
        <taxon>Metazoa</taxon>
        <taxon>Ecdysozoa</taxon>
        <taxon>Arthropoda</taxon>
        <taxon>Hexapoda</taxon>
        <taxon>Insecta</taxon>
        <taxon>Pterygota</taxon>
        <taxon>Neoptera</taxon>
        <taxon>Endopterygota</taxon>
        <taxon>Hymenoptera</taxon>
        <taxon>Apocrita</taxon>
        <taxon>Proctotrupomorpha</taxon>
        <taxon>Chalcidoidea</taxon>
        <taxon>Aphelinidae</taxon>
        <taxon>Aphelininae</taxon>
        <taxon>Eretmocerus</taxon>
    </lineage>
</organism>
<keyword evidence="2" id="KW-1185">Reference proteome</keyword>
<proteinExistence type="predicted"/>
<reference evidence="1" key="1">
    <citation type="submission" date="2023-04" db="EMBL/GenBank/DDBJ databases">
        <title>A chromosome-level genome assembly of the parasitoid wasp Eretmocerus hayati.</title>
        <authorList>
            <person name="Zhong Y."/>
            <person name="Liu S."/>
            <person name="Liu Y."/>
        </authorList>
    </citation>
    <scope>NUCLEOTIDE SEQUENCE</scope>
    <source>
        <strain evidence="1">ZJU_SS_LIU_2023</strain>
    </source>
</reference>
<dbReference type="Proteomes" id="UP001239111">
    <property type="component" value="Chromosome 3"/>
</dbReference>
<comment type="caution">
    <text evidence="1">The sequence shown here is derived from an EMBL/GenBank/DDBJ whole genome shotgun (WGS) entry which is preliminary data.</text>
</comment>